<dbReference type="eggNOG" id="ENOG502SWE6">
    <property type="taxonomic scope" value="Eukaryota"/>
</dbReference>
<keyword evidence="4" id="KW-1185">Reference proteome</keyword>
<feature type="signal peptide" evidence="1">
    <location>
        <begin position="1"/>
        <end position="23"/>
    </location>
</feature>
<reference evidence="4" key="1">
    <citation type="journal article" date="2012" name="MBio">
        <title>Comparative genome analysis of Trichophyton rubrum and related dermatophytes reveals candidate genes involved in infection.</title>
        <authorList>
            <person name="Martinez D.A."/>
            <person name="Oliver B.G."/>
            <person name="Graeser Y."/>
            <person name="Goldberg J.M."/>
            <person name="Li W."/>
            <person name="Martinez-Rossi N.M."/>
            <person name="Monod M."/>
            <person name="Shelest E."/>
            <person name="Barton R.C."/>
            <person name="Birch E."/>
            <person name="Brakhage A.A."/>
            <person name="Chen Z."/>
            <person name="Gurr S.J."/>
            <person name="Heiman D."/>
            <person name="Heitman J."/>
            <person name="Kosti I."/>
            <person name="Rossi A."/>
            <person name="Saif S."/>
            <person name="Samalova M."/>
            <person name="Saunders C.W."/>
            <person name="Shea T."/>
            <person name="Summerbell R.C."/>
            <person name="Xu J."/>
            <person name="Young S."/>
            <person name="Zeng Q."/>
            <person name="Birren B.W."/>
            <person name="Cuomo C.A."/>
            <person name="White T.C."/>
        </authorList>
    </citation>
    <scope>NUCLEOTIDE SEQUENCE [LARGE SCALE GENOMIC DNA]</scope>
    <source>
        <strain evidence="4">ATCC MYA-4604 / CBS 118893</strain>
    </source>
</reference>
<protein>
    <recommendedName>
        <fullName evidence="2">Cyanovirin-N domain-containing protein</fullName>
    </recommendedName>
</protein>
<evidence type="ECO:0000256" key="1">
    <source>
        <dbReference type="SAM" id="SignalP"/>
    </source>
</evidence>
<dbReference type="SUPFAM" id="SSF51322">
    <property type="entry name" value="Cyanovirin-N"/>
    <property type="match status" value="1"/>
</dbReference>
<dbReference type="VEuPathDB" id="FungiDB:MGYG_02653"/>
<dbReference type="InterPro" id="IPR011058">
    <property type="entry name" value="Cyanovirin-N"/>
</dbReference>
<organism evidence="4">
    <name type="scientific">Arthroderma gypseum (strain ATCC MYA-4604 / CBS 118893)</name>
    <name type="common">Microsporum gypseum</name>
    <dbReference type="NCBI Taxonomy" id="535722"/>
    <lineage>
        <taxon>Eukaryota</taxon>
        <taxon>Fungi</taxon>
        <taxon>Dikarya</taxon>
        <taxon>Ascomycota</taxon>
        <taxon>Pezizomycotina</taxon>
        <taxon>Eurotiomycetes</taxon>
        <taxon>Eurotiomycetidae</taxon>
        <taxon>Onygenales</taxon>
        <taxon>Arthrodermataceae</taxon>
        <taxon>Nannizzia</taxon>
    </lineage>
</organism>
<dbReference type="OrthoDB" id="2947935at2759"/>
<dbReference type="SMART" id="SM01111">
    <property type="entry name" value="CVNH"/>
    <property type="match status" value="1"/>
</dbReference>
<dbReference type="OMA" id="RNINTFQ"/>
<dbReference type="GeneID" id="10030430"/>
<feature type="domain" description="Cyanovirin-N" evidence="2">
    <location>
        <begin position="39"/>
        <end position="138"/>
    </location>
</feature>
<dbReference type="Gene3D" id="2.30.60.10">
    <property type="entry name" value="Cyanovirin-N"/>
    <property type="match status" value="1"/>
</dbReference>
<accession>E4UNN8</accession>
<dbReference type="EMBL" id="DS989823">
    <property type="protein sequence ID" value="EFQ99641.1"/>
    <property type="molecule type" value="Genomic_DNA"/>
</dbReference>
<evidence type="ECO:0000259" key="2">
    <source>
        <dbReference type="SMART" id="SM01111"/>
    </source>
</evidence>
<dbReference type="STRING" id="535722.E4UNN8"/>
<evidence type="ECO:0000313" key="3">
    <source>
        <dbReference type="EMBL" id="EFQ99641.1"/>
    </source>
</evidence>
<dbReference type="RefSeq" id="XP_003175124.1">
    <property type="nucleotide sequence ID" value="XM_003175076.1"/>
</dbReference>
<gene>
    <name evidence="3" type="ORF">MGYG_02653</name>
</gene>
<dbReference type="Proteomes" id="UP000002669">
    <property type="component" value="Unassembled WGS sequence"/>
</dbReference>
<feature type="chain" id="PRO_5003187906" description="Cyanovirin-N domain-containing protein" evidence="1">
    <location>
        <begin position="24"/>
        <end position="148"/>
    </location>
</feature>
<sequence>MKFGLALLPSLAWLANVPSLVLARNINTFQPPDWLTRPNFGASCGGGALSSDATLWVTCSGPKGHNQAVLDLNHCLANDNGKLVFRKDGNFSGSCKRCEITPDDQFRCSCTTSTGDSKDTDWLDLNEGIANYNGRPNCFGFEAFCPDC</sequence>
<proteinExistence type="predicted"/>
<evidence type="ECO:0000313" key="4">
    <source>
        <dbReference type="Proteomes" id="UP000002669"/>
    </source>
</evidence>
<dbReference type="AlphaFoldDB" id="E4UNN8"/>
<keyword evidence="1" id="KW-0732">Signal</keyword>
<name>E4UNN8_ARTGP</name>
<dbReference type="InterPro" id="IPR036673">
    <property type="entry name" value="Cyanovirin-N_sf"/>
</dbReference>
<dbReference type="HOGENOM" id="CLU_1758370_0_0_1"/>
<dbReference type="Pfam" id="PF08881">
    <property type="entry name" value="CVNH"/>
    <property type="match status" value="1"/>
</dbReference>
<dbReference type="InParanoid" id="E4UNN8"/>